<proteinExistence type="predicted"/>
<feature type="transmembrane region" description="Helical" evidence="1">
    <location>
        <begin position="183"/>
        <end position="205"/>
    </location>
</feature>
<organism evidence="2 3">
    <name type="scientific">Micromonospora auratinigra</name>
    <dbReference type="NCBI Taxonomy" id="261654"/>
    <lineage>
        <taxon>Bacteria</taxon>
        <taxon>Bacillati</taxon>
        <taxon>Actinomycetota</taxon>
        <taxon>Actinomycetes</taxon>
        <taxon>Micromonosporales</taxon>
        <taxon>Micromonosporaceae</taxon>
        <taxon>Micromonospora</taxon>
    </lineage>
</organism>
<name>A0A1A8Z561_9ACTN</name>
<reference evidence="3" key="1">
    <citation type="submission" date="2016-06" db="EMBL/GenBank/DDBJ databases">
        <authorList>
            <person name="Varghese N."/>
            <person name="Submissions Spin"/>
        </authorList>
    </citation>
    <scope>NUCLEOTIDE SEQUENCE [LARGE SCALE GENOMIC DNA]</scope>
    <source>
        <strain evidence="3">DSM 44815</strain>
    </source>
</reference>
<sequence>MTRSTALVCAVGGAFGYGIGSVLQAAGARRVRRTRQVVAHPLYLAGLVADLVGWLLSLAALRRLPVYQVQATAAGSLAVTVVAARLLWRSPLRRLGGAAVVVTTACLAIIAAGADPRSAPAVTYPVVVGLAAGAVAVGVAALACARRRWPGVHAALAGAAFAVCALCARALPLPPHALDHPPHTVAVLAATPVSWALVVSGAVGTMSYAHALRLGDAGAVTAVLWGVEVVGGATVGFWALGDAVRPGWALPTVLAILGTVAASAVLATAAPAPEPHPQACPQDAPM</sequence>
<feature type="transmembrane region" description="Helical" evidence="1">
    <location>
        <begin position="126"/>
        <end position="145"/>
    </location>
</feature>
<accession>A0A1A8Z561</accession>
<dbReference type="Proteomes" id="UP000199385">
    <property type="component" value="Chromosome I"/>
</dbReference>
<feature type="transmembrane region" description="Helical" evidence="1">
    <location>
        <begin position="217"/>
        <end position="241"/>
    </location>
</feature>
<keyword evidence="1" id="KW-0812">Transmembrane</keyword>
<dbReference type="RefSeq" id="WP_091657357.1">
    <property type="nucleotide sequence ID" value="NZ_LT594323.1"/>
</dbReference>
<feature type="transmembrane region" description="Helical" evidence="1">
    <location>
        <begin position="6"/>
        <end position="26"/>
    </location>
</feature>
<dbReference type="PANTHER" id="PTHR40761">
    <property type="entry name" value="CONSERVED INTEGRAL MEMBRANE ALANINE VALINE AND LEUCINE RICH PROTEIN-RELATED"/>
    <property type="match status" value="1"/>
</dbReference>
<protein>
    <recommendedName>
        <fullName evidence="4">Integral membrane protein</fullName>
    </recommendedName>
</protein>
<dbReference type="PATRIC" id="fig|261654.4.peg.761"/>
<feature type="transmembrane region" description="Helical" evidence="1">
    <location>
        <begin position="67"/>
        <end position="88"/>
    </location>
</feature>
<dbReference type="OrthoDB" id="3290813at2"/>
<dbReference type="PANTHER" id="PTHR40761:SF1">
    <property type="entry name" value="CONSERVED INTEGRAL MEMBRANE ALANINE VALINE AND LEUCINE RICH PROTEIN-RELATED"/>
    <property type="match status" value="1"/>
</dbReference>
<evidence type="ECO:0000313" key="3">
    <source>
        <dbReference type="Proteomes" id="UP000199385"/>
    </source>
</evidence>
<keyword evidence="1" id="KW-0472">Membrane</keyword>
<feature type="transmembrane region" description="Helical" evidence="1">
    <location>
        <begin position="152"/>
        <end position="171"/>
    </location>
</feature>
<feature type="transmembrane region" description="Helical" evidence="1">
    <location>
        <begin position="38"/>
        <end position="61"/>
    </location>
</feature>
<dbReference type="STRING" id="261654.GA0070611_0741"/>
<keyword evidence="3" id="KW-1185">Reference proteome</keyword>
<evidence type="ECO:0000256" key="1">
    <source>
        <dbReference type="SAM" id="Phobius"/>
    </source>
</evidence>
<keyword evidence="1" id="KW-1133">Transmembrane helix</keyword>
<feature type="transmembrane region" description="Helical" evidence="1">
    <location>
        <begin position="95"/>
        <end position="114"/>
    </location>
</feature>
<dbReference type="AlphaFoldDB" id="A0A1A8Z561"/>
<dbReference type="EMBL" id="LT594323">
    <property type="protein sequence ID" value="SBT38983.1"/>
    <property type="molecule type" value="Genomic_DNA"/>
</dbReference>
<evidence type="ECO:0008006" key="4">
    <source>
        <dbReference type="Google" id="ProtNLM"/>
    </source>
</evidence>
<evidence type="ECO:0000313" key="2">
    <source>
        <dbReference type="EMBL" id="SBT38983.1"/>
    </source>
</evidence>
<gene>
    <name evidence="2" type="ORF">GA0070611_0741</name>
</gene>
<feature type="transmembrane region" description="Helical" evidence="1">
    <location>
        <begin position="247"/>
        <end position="269"/>
    </location>
</feature>